<dbReference type="CDD" id="cd00090">
    <property type="entry name" value="HTH_ARSR"/>
    <property type="match status" value="1"/>
</dbReference>
<dbReference type="GO" id="GO:0003700">
    <property type="term" value="F:DNA-binding transcription factor activity"/>
    <property type="evidence" value="ECO:0007669"/>
    <property type="project" value="InterPro"/>
</dbReference>
<proteinExistence type="predicted"/>
<reference evidence="2 3" key="1">
    <citation type="submission" date="2020-08" db="EMBL/GenBank/DDBJ databases">
        <title>Genomic Encyclopedia of Type Strains, Phase IV (KMG-IV): sequencing the most valuable type-strain genomes for metagenomic binning, comparative biology and taxonomic classification.</title>
        <authorList>
            <person name="Goeker M."/>
        </authorList>
    </citation>
    <scope>NUCLEOTIDE SEQUENCE [LARGE SCALE GENOMIC DNA]</scope>
    <source>
        <strain evidence="2 3">YIM 65646</strain>
    </source>
</reference>
<feature type="domain" description="HTH arsR-type" evidence="1">
    <location>
        <begin position="1"/>
        <end position="95"/>
    </location>
</feature>
<organism evidence="2 3">
    <name type="scientific">Phytomonospora endophytica</name>
    <dbReference type="NCBI Taxonomy" id="714109"/>
    <lineage>
        <taxon>Bacteria</taxon>
        <taxon>Bacillati</taxon>
        <taxon>Actinomycetota</taxon>
        <taxon>Actinomycetes</taxon>
        <taxon>Micromonosporales</taxon>
        <taxon>Micromonosporaceae</taxon>
        <taxon>Phytomonospora</taxon>
    </lineage>
</organism>
<dbReference type="Pfam" id="PF12840">
    <property type="entry name" value="HTH_20"/>
    <property type="match status" value="1"/>
</dbReference>
<evidence type="ECO:0000313" key="3">
    <source>
        <dbReference type="Proteomes" id="UP000548476"/>
    </source>
</evidence>
<dbReference type="InterPro" id="IPR036390">
    <property type="entry name" value="WH_DNA-bd_sf"/>
</dbReference>
<accession>A0A841FEJ9</accession>
<protein>
    <submittedName>
        <fullName evidence="2">DNA-binding transcriptional ArsR family regulator</fullName>
    </submittedName>
</protein>
<evidence type="ECO:0000259" key="1">
    <source>
        <dbReference type="PROSITE" id="PS50987"/>
    </source>
</evidence>
<dbReference type="PROSITE" id="PS50987">
    <property type="entry name" value="HTH_ARSR_2"/>
    <property type="match status" value="1"/>
</dbReference>
<keyword evidence="3" id="KW-1185">Reference proteome</keyword>
<dbReference type="InterPro" id="IPR001845">
    <property type="entry name" value="HTH_ArsR_DNA-bd_dom"/>
</dbReference>
<dbReference type="InterPro" id="IPR036388">
    <property type="entry name" value="WH-like_DNA-bd_sf"/>
</dbReference>
<dbReference type="Gene3D" id="1.10.10.10">
    <property type="entry name" value="Winged helix-like DNA-binding domain superfamily/Winged helix DNA-binding domain"/>
    <property type="match status" value="1"/>
</dbReference>
<dbReference type="EMBL" id="JACHGT010000004">
    <property type="protein sequence ID" value="MBB6034264.1"/>
    <property type="molecule type" value="Genomic_DNA"/>
</dbReference>
<dbReference type="GO" id="GO:0003677">
    <property type="term" value="F:DNA binding"/>
    <property type="evidence" value="ECO:0007669"/>
    <property type="project" value="UniProtKB-KW"/>
</dbReference>
<evidence type="ECO:0000313" key="2">
    <source>
        <dbReference type="EMBL" id="MBB6034264.1"/>
    </source>
</evidence>
<dbReference type="RefSeq" id="WP_239122119.1">
    <property type="nucleotide sequence ID" value="NZ_BONT01000045.1"/>
</dbReference>
<dbReference type="InterPro" id="IPR011991">
    <property type="entry name" value="ArsR-like_HTH"/>
</dbReference>
<dbReference type="AlphaFoldDB" id="A0A841FEJ9"/>
<comment type="caution">
    <text evidence="2">The sequence shown here is derived from an EMBL/GenBank/DDBJ whole genome shotgun (WGS) entry which is preliminary data.</text>
</comment>
<name>A0A841FEJ9_9ACTN</name>
<sequence>MPEPELTASAAQYKALAHPLRQRLLFTLDELDEATISQLAAHLDTLKGNIAHHLKVLEQAGLVVVSRTNTVRGGTERYFTRATRRIHIPRETVDSIPGGAAGIIRAVADEMATATEAPAFLGVRHVRLTEAQVEALREVLKHVADPEDLPDAGPEGRRYAIALTVFPTP</sequence>
<dbReference type="Proteomes" id="UP000548476">
    <property type="component" value="Unassembled WGS sequence"/>
</dbReference>
<keyword evidence="2" id="KW-0238">DNA-binding</keyword>
<dbReference type="SMART" id="SM00418">
    <property type="entry name" value="HTH_ARSR"/>
    <property type="match status" value="1"/>
</dbReference>
<gene>
    <name evidence="2" type="ORF">HNR73_002114</name>
</gene>
<dbReference type="SUPFAM" id="SSF46785">
    <property type="entry name" value="Winged helix' DNA-binding domain"/>
    <property type="match status" value="1"/>
</dbReference>